<dbReference type="PROSITE" id="PS51502">
    <property type="entry name" value="S_R_A_B_BARREL"/>
    <property type="match status" value="1"/>
</dbReference>
<dbReference type="STRING" id="490622.A0A395NKV0"/>
<accession>A0A395NKV0</accession>
<name>A0A395NKV0_TRIAR</name>
<evidence type="ECO:0000256" key="1">
    <source>
        <dbReference type="ARBA" id="ARBA00011738"/>
    </source>
</evidence>
<proteinExistence type="predicted"/>
<dbReference type="InterPro" id="IPR044662">
    <property type="entry name" value="HS1/DABB1-like"/>
</dbReference>
<protein>
    <submittedName>
        <fullName evidence="3">Stress responsive alpha-beta barrel domain-containing</fullName>
    </submittedName>
</protein>
<organism evidence="3 4">
    <name type="scientific">Trichoderma arundinaceum</name>
    <dbReference type="NCBI Taxonomy" id="490622"/>
    <lineage>
        <taxon>Eukaryota</taxon>
        <taxon>Fungi</taxon>
        <taxon>Dikarya</taxon>
        <taxon>Ascomycota</taxon>
        <taxon>Pezizomycotina</taxon>
        <taxon>Sordariomycetes</taxon>
        <taxon>Hypocreomycetidae</taxon>
        <taxon>Hypocreales</taxon>
        <taxon>Hypocreaceae</taxon>
        <taxon>Trichoderma</taxon>
    </lineage>
</organism>
<gene>
    <name evidence="3" type="ORF">TARUN_5551</name>
</gene>
<evidence type="ECO:0000313" key="3">
    <source>
        <dbReference type="EMBL" id="RFU76678.1"/>
    </source>
</evidence>
<dbReference type="Gene3D" id="3.30.70.100">
    <property type="match status" value="1"/>
</dbReference>
<reference evidence="3 4" key="1">
    <citation type="journal article" date="2018" name="PLoS Pathog.">
        <title>Evolution of structural diversity of trichothecenes, a family of toxins produced by plant pathogenic and entomopathogenic fungi.</title>
        <authorList>
            <person name="Proctor R.H."/>
            <person name="McCormick S.P."/>
            <person name="Kim H.S."/>
            <person name="Cardoza R.E."/>
            <person name="Stanley A.M."/>
            <person name="Lindo L."/>
            <person name="Kelly A."/>
            <person name="Brown D.W."/>
            <person name="Lee T."/>
            <person name="Vaughan M.M."/>
            <person name="Alexander N.J."/>
            <person name="Busman M."/>
            <person name="Gutierrez S."/>
        </authorList>
    </citation>
    <scope>NUCLEOTIDE SEQUENCE [LARGE SCALE GENOMIC DNA]</scope>
    <source>
        <strain evidence="3 4">IBT 40837</strain>
    </source>
</reference>
<dbReference type="Pfam" id="PF07876">
    <property type="entry name" value="Dabb"/>
    <property type="match status" value="1"/>
</dbReference>
<dbReference type="InterPro" id="IPR011008">
    <property type="entry name" value="Dimeric_a/b-barrel"/>
</dbReference>
<feature type="domain" description="Stress-response A/B barrel" evidence="2">
    <location>
        <begin position="3"/>
        <end position="105"/>
    </location>
</feature>
<dbReference type="InterPro" id="IPR013097">
    <property type="entry name" value="Dabb"/>
</dbReference>
<comment type="subunit">
    <text evidence="1">Homodimer.</text>
</comment>
<comment type="caution">
    <text evidence="3">The sequence shown here is derived from an EMBL/GenBank/DDBJ whole genome shotgun (WGS) entry which is preliminary data.</text>
</comment>
<dbReference type="EMBL" id="PXOA01000332">
    <property type="protein sequence ID" value="RFU76678.1"/>
    <property type="molecule type" value="Genomic_DNA"/>
</dbReference>
<dbReference type="SMART" id="SM00886">
    <property type="entry name" value="Dabb"/>
    <property type="match status" value="1"/>
</dbReference>
<dbReference type="PANTHER" id="PTHR33178">
    <property type="match status" value="1"/>
</dbReference>
<dbReference type="OrthoDB" id="1601230at2759"/>
<evidence type="ECO:0000313" key="4">
    <source>
        <dbReference type="Proteomes" id="UP000266272"/>
    </source>
</evidence>
<evidence type="ECO:0000259" key="2">
    <source>
        <dbReference type="PROSITE" id="PS51502"/>
    </source>
</evidence>
<dbReference type="PANTHER" id="PTHR33178:SF10">
    <property type="entry name" value="STRESS-RESPONSE A_B BARREL DOMAIN-CONTAINING PROTEIN"/>
    <property type="match status" value="1"/>
</dbReference>
<dbReference type="SUPFAM" id="SSF54909">
    <property type="entry name" value="Dimeric alpha+beta barrel"/>
    <property type="match status" value="1"/>
</dbReference>
<dbReference type="AlphaFoldDB" id="A0A395NKV0"/>
<dbReference type="Proteomes" id="UP000266272">
    <property type="component" value="Unassembled WGS sequence"/>
</dbReference>
<sequence>MSITHIVQFAFKADASAEDLQKIAAGFLALKDQCLHATTQKPYIQSLTGGKNNSTEGFNNGLTHAFVVHFNSAEDRDYYVNHDPAHRNFVVIAKPLLEKISVLDYTPGVF</sequence>
<keyword evidence="4" id="KW-1185">Reference proteome</keyword>